<sequence length="70" mass="7969">MIERVEFDADTQTLCVSFTGTGRYYYYDVPAQIFEGMCAAKSAGVFFNQKVKGQFRCQRDPARRRFGPAA</sequence>
<accession>A0A6I4TST7</accession>
<dbReference type="Pfam" id="PF13619">
    <property type="entry name" value="KTSC"/>
    <property type="match status" value="1"/>
</dbReference>
<name>A0A6I4TST7_9SPHN</name>
<evidence type="ECO:0000313" key="3">
    <source>
        <dbReference type="Proteomes" id="UP000469430"/>
    </source>
</evidence>
<dbReference type="AlphaFoldDB" id="A0A6I4TST7"/>
<dbReference type="OrthoDB" id="8450910at2"/>
<evidence type="ECO:0000259" key="1">
    <source>
        <dbReference type="Pfam" id="PF13619"/>
    </source>
</evidence>
<dbReference type="InterPro" id="IPR025309">
    <property type="entry name" value="KTSC_dom"/>
</dbReference>
<dbReference type="Proteomes" id="UP000469430">
    <property type="component" value="Unassembled WGS sequence"/>
</dbReference>
<dbReference type="EMBL" id="WTYJ01000001">
    <property type="protein sequence ID" value="MXO98240.1"/>
    <property type="molecule type" value="Genomic_DNA"/>
</dbReference>
<evidence type="ECO:0000313" key="2">
    <source>
        <dbReference type="EMBL" id="MXO98240.1"/>
    </source>
</evidence>
<comment type="caution">
    <text evidence="2">The sequence shown here is derived from an EMBL/GenBank/DDBJ whole genome shotgun (WGS) entry which is preliminary data.</text>
</comment>
<keyword evidence="3" id="KW-1185">Reference proteome</keyword>
<proteinExistence type="predicted"/>
<organism evidence="2 3">
    <name type="scientific">Croceibacterium xixiisoli</name>
    <dbReference type="NCBI Taxonomy" id="1476466"/>
    <lineage>
        <taxon>Bacteria</taxon>
        <taxon>Pseudomonadati</taxon>
        <taxon>Pseudomonadota</taxon>
        <taxon>Alphaproteobacteria</taxon>
        <taxon>Sphingomonadales</taxon>
        <taxon>Erythrobacteraceae</taxon>
        <taxon>Croceibacterium</taxon>
    </lineage>
</organism>
<protein>
    <submittedName>
        <fullName evidence="2">KTSC domain-containing protein</fullName>
    </submittedName>
</protein>
<feature type="domain" description="KTSC" evidence="1">
    <location>
        <begin position="1"/>
        <end position="55"/>
    </location>
</feature>
<reference evidence="2 3" key="1">
    <citation type="submission" date="2019-12" db="EMBL/GenBank/DDBJ databases">
        <title>Genomic-based taxomic classification of the family Erythrobacteraceae.</title>
        <authorList>
            <person name="Xu L."/>
        </authorList>
    </citation>
    <scope>NUCLEOTIDE SEQUENCE [LARGE SCALE GENOMIC DNA]</scope>
    <source>
        <strain evidence="2 3">S36</strain>
    </source>
</reference>
<gene>
    <name evidence="2" type="ORF">GRI97_04470</name>
</gene>